<dbReference type="Gene3D" id="1.10.600.10">
    <property type="entry name" value="Farnesyl Diphosphate Synthase"/>
    <property type="match status" value="1"/>
</dbReference>
<dbReference type="InterPro" id="IPR034686">
    <property type="entry name" value="Terpene_cyclase-like_2"/>
</dbReference>
<evidence type="ECO:0000256" key="3">
    <source>
        <dbReference type="ARBA" id="ARBA00022842"/>
    </source>
</evidence>
<sequence>MPSINLSREQVLEDLRGQTIHIPNLLPIFADWRGASTVHVSTFVDELRVIVTERLRRLYTNGKQLKTLESADFALFTALWWPDAPLNRLRTLAFLIIWLFTWDDEIDTPTGFCSDDFGAAQRYREKTLEFVAATLGLSASKITPAPRNAIIQSFDVVGDALRTSYSLDQRRRFYREIFRFMIASEDEQRLRLDGTVPTLEQYWQFRLGTSAVYIGVAVGEFSLPIQLPQYILENHHMQGIWDETNVIISIINDLLSLRKEIKQGCIDSIVPLTFARCGDLQIAVSKSVAALRMSKDRFDLAAQSLVMATAKEDVRGVRDFIDVCKSNSIGNLVWRSVSLLSPHSNSSRAIKSTSVFENKD</sequence>
<keyword evidence="4" id="KW-0479">Metal-binding</keyword>
<dbReference type="PANTHER" id="PTHR35201">
    <property type="entry name" value="TERPENE SYNTHASE"/>
    <property type="match status" value="1"/>
</dbReference>
<dbReference type="OrthoDB" id="2861623at2759"/>
<comment type="cofactor">
    <cofactor evidence="1 4">
        <name>Mg(2+)</name>
        <dbReference type="ChEBI" id="CHEBI:18420"/>
    </cofactor>
</comment>
<evidence type="ECO:0000256" key="4">
    <source>
        <dbReference type="RuleBase" id="RU366034"/>
    </source>
</evidence>
<keyword evidence="6" id="KW-1185">Reference proteome</keyword>
<dbReference type="GO" id="GO:0046872">
    <property type="term" value="F:metal ion binding"/>
    <property type="evidence" value="ECO:0007669"/>
    <property type="project" value="UniProtKB-KW"/>
</dbReference>
<dbReference type="GO" id="GO:0010333">
    <property type="term" value="F:terpene synthase activity"/>
    <property type="evidence" value="ECO:0007669"/>
    <property type="project" value="InterPro"/>
</dbReference>
<dbReference type="Proteomes" id="UP000799437">
    <property type="component" value="Unassembled WGS sequence"/>
</dbReference>
<dbReference type="AlphaFoldDB" id="A0A6A6W1T9"/>
<reference evidence="5" key="1">
    <citation type="journal article" date="2020" name="Stud. Mycol.">
        <title>101 Dothideomycetes genomes: a test case for predicting lifestyles and emergence of pathogens.</title>
        <authorList>
            <person name="Haridas S."/>
            <person name="Albert R."/>
            <person name="Binder M."/>
            <person name="Bloem J."/>
            <person name="Labutti K."/>
            <person name="Salamov A."/>
            <person name="Andreopoulos B."/>
            <person name="Baker S."/>
            <person name="Barry K."/>
            <person name="Bills G."/>
            <person name="Bluhm B."/>
            <person name="Cannon C."/>
            <person name="Castanera R."/>
            <person name="Culley D."/>
            <person name="Daum C."/>
            <person name="Ezra D."/>
            <person name="Gonzalez J."/>
            <person name="Henrissat B."/>
            <person name="Kuo A."/>
            <person name="Liang C."/>
            <person name="Lipzen A."/>
            <person name="Lutzoni F."/>
            <person name="Magnuson J."/>
            <person name="Mondo S."/>
            <person name="Nolan M."/>
            <person name="Ohm R."/>
            <person name="Pangilinan J."/>
            <person name="Park H.-J."/>
            <person name="Ramirez L."/>
            <person name="Alfaro M."/>
            <person name="Sun H."/>
            <person name="Tritt A."/>
            <person name="Yoshinaga Y."/>
            <person name="Zwiers L.-H."/>
            <person name="Turgeon B."/>
            <person name="Goodwin S."/>
            <person name="Spatafora J."/>
            <person name="Crous P."/>
            <person name="Grigoriev I."/>
        </authorList>
    </citation>
    <scope>NUCLEOTIDE SEQUENCE</scope>
    <source>
        <strain evidence="5">CBS 121739</strain>
    </source>
</reference>
<dbReference type="GO" id="GO:0008299">
    <property type="term" value="P:isoprenoid biosynthetic process"/>
    <property type="evidence" value="ECO:0007669"/>
    <property type="project" value="UniProtKB-ARBA"/>
</dbReference>
<dbReference type="InterPro" id="IPR008949">
    <property type="entry name" value="Isoprenoid_synthase_dom_sf"/>
</dbReference>
<dbReference type="RefSeq" id="XP_033598497.1">
    <property type="nucleotide sequence ID" value="XM_033747269.1"/>
</dbReference>
<evidence type="ECO:0000313" key="5">
    <source>
        <dbReference type="EMBL" id="KAF2756046.1"/>
    </source>
</evidence>
<name>A0A6A6W1T9_9PEZI</name>
<comment type="similarity">
    <text evidence="2 4">Belongs to the terpene synthase family.</text>
</comment>
<dbReference type="PANTHER" id="PTHR35201:SF4">
    <property type="entry name" value="BETA-PINACENE SYNTHASE-RELATED"/>
    <property type="match status" value="1"/>
</dbReference>
<accession>A0A6A6W1T9</accession>
<organism evidence="5 6">
    <name type="scientific">Pseudovirgaria hyperparasitica</name>
    <dbReference type="NCBI Taxonomy" id="470096"/>
    <lineage>
        <taxon>Eukaryota</taxon>
        <taxon>Fungi</taxon>
        <taxon>Dikarya</taxon>
        <taxon>Ascomycota</taxon>
        <taxon>Pezizomycotina</taxon>
        <taxon>Dothideomycetes</taxon>
        <taxon>Dothideomycetes incertae sedis</taxon>
        <taxon>Acrospermales</taxon>
        <taxon>Acrospermaceae</taxon>
        <taxon>Pseudovirgaria</taxon>
    </lineage>
</organism>
<keyword evidence="3 4" id="KW-0460">Magnesium</keyword>
<evidence type="ECO:0000256" key="1">
    <source>
        <dbReference type="ARBA" id="ARBA00001946"/>
    </source>
</evidence>
<dbReference type="SUPFAM" id="SSF48576">
    <property type="entry name" value="Terpenoid synthases"/>
    <property type="match status" value="1"/>
</dbReference>
<dbReference type="GeneID" id="54488323"/>
<dbReference type="EMBL" id="ML996576">
    <property type="protein sequence ID" value="KAF2756046.1"/>
    <property type="molecule type" value="Genomic_DNA"/>
</dbReference>
<evidence type="ECO:0000313" key="6">
    <source>
        <dbReference type="Proteomes" id="UP000799437"/>
    </source>
</evidence>
<dbReference type="Pfam" id="PF19086">
    <property type="entry name" value="Terpene_syn_C_2"/>
    <property type="match status" value="1"/>
</dbReference>
<protein>
    <recommendedName>
        <fullName evidence="4">Terpene synthase</fullName>
        <ecNumber evidence="4">4.2.3.-</ecNumber>
    </recommendedName>
</protein>
<keyword evidence="4" id="KW-0456">Lyase</keyword>
<evidence type="ECO:0000256" key="2">
    <source>
        <dbReference type="ARBA" id="ARBA00006333"/>
    </source>
</evidence>
<gene>
    <name evidence="5" type="ORF">EJ05DRAFT_502513</name>
</gene>
<dbReference type="EC" id="4.2.3.-" evidence="4"/>
<proteinExistence type="inferred from homology"/>